<proteinExistence type="predicted"/>
<dbReference type="InterPro" id="IPR013216">
    <property type="entry name" value="Methyltransf_11"/>
</dbReference>
<dbReference type="Proteomes" id="UP000248764">
    <property type="component" value="Unassembled WGS sequence"/>
</dbReference>
<name>A0A2W2CCV9_9ACTN</name>
<dbReference type="Pfam" id="PF08241">
    <property type="entry name" value="Methyltransf_11"/>
    <property type="match status" value="1"/>
</dbReference>
<dbReference type="InterPro" id="IPR052356">
    <property type="entry name" value="Thiol_S-MT"/>
</dbReference>
<dbReference type="AlphaFoldDB" id="A0A2W2CCV9"/>
<dbReference type="PANTHER" id="PTHR45036">
    <property type="entry name" value="METHYLTRANSFERASE LIKE 7B"/>
    <property type="match status" value="1"/>
</dbReference>
<dbReference type="CDD" id="cd02440">
    <property type="entry name" value="AdoMet_MTases"/>
    <property type="match status" value="1"/>
</dbReference>
<evidence type="ECO:0000313" key="2">
    <source>
        <dbReference type="EMBL" id="PZF86147.1"/>
    </source>
</evidence>
<comment type="caution">
    <text evidence="2">The sequence shown here is derived from an EMBL/GenBank/DDBJ whole genome shotgun (WGS) entry which is preliminary data.</text>
</comment>
<dbReference type="GO" id="GO:0008757">
    <property type="term" value="F:S-adenosylmethionine-dependent methyltransferase activity"/>
    <property type="evidence" value="ECO:0007669"/>
    <property type="project" value="InterPro"/>
</dbReference>
<sequence>MSEAGARVRHRISNPVRGRLNAATLRAVDRYAHLLVGERKRALFADLPEQIVEIGPGTGANLRYYRPGTQLVAIEPNVHMHGPLRAAARRHGIELELRTATAERLALPDASADAVVSTLVLCTVPDPVAAVEEVWRVLRPGGRLLFLEHVRAGGGYGRLQRLTARPWHWLFEGCDVRRDTEGTIRAAGFSSVDVQRYRMRSAFLPINPQIVGTATR</sequence>
<accession>A0A2W2CCV9</accession>
<protein>
    <submittedName>
        <fullName evidence="2">SAM-dependent methyltransferase</fullName>
    </submittedName>
</protein>
<dbReference type="GO" id="GO:0032259">
    <property type="term" value="P:methylation"/>
    <property type="evidence" value="ECO:0007669"/>
    <property type="project" value="UniProtKB-KW"/>
</dbReference>
<feature type="domain" description="Methyltransferase type 11" evidence="1">
    <location>
        <begin position="52"/>
        <end position="146"/>
    </location>
</feature>
<keyword evidence="2" id="KW-0489">Methyltransferase</keyword>
<dbReference type="PANTHER" id="PTHR45036:SF1">
    <property type="entry name" value="METHYLTRANSFERASE LIKE 7A"/>
    <property type="match status" value="1"/>
</dbReference>
<evidence type="ECO:0000259" key="1">
    <source>
        <dbReference type="Pfam" id="PF08241"/>
    </source>
</evidence>
<dbReference type="InterPro" id="IPR029063">
    <property type="entry name" value="SAM-dependent_MTases_sf"/>
</dbReference>
<organism evidence="2 3">
    <name type="scientific">Jiangella anatolica</name>
    <dbReference type="NCBI Taxonomy" id="2670374"/>
    <lineage>
        <taxon>Bacteria</taxon>
        <taxon>Bacillati</taxon>
        <taxon>Actinomycetota</taxon>
        <taxon>Actinomycetes</taxon>
        <taxon>Jiangellales</taxon>
        <taxon>Jiangellaceae</taxon>
        <taxon>Jiangella</taxon>
    </lineage>
</organism>
<dbReference type="SUPFAM" id="SSF53335">
    <property type="entry name" value="S-adenosyl-L-methionine-dependent methyltransferases"/>
    <property type="match status" value="1"/>
</dbReference>
<gene>
    <name evidence="2" type="ORF">C1I92_02935</name>
</gene>
<dbReference type="Gene3D" id="3.40.50.150">
    <property type="entry name" value="Vaccinia Virus protein VP39"/>
    <property type="match status" value="1"/>
</dbReference>
<dbReference type="EMBL" id="POTW01000004">
    <property type="protein sequence ID" value="PZF86147.1"/>
    <property type="molecule type" value="Genomic_DNA"/>
</dbReference>
<evidence type="ECO:0000313" key="3">
    <source>
        <dbReference type="Proteomes" id="UP000248764"/>
    </source>
</evidence>
<reference evidence="2 3" key="1">
    <citation type="submission" date="2018-01" db="EMBL/GenBank/DDBJ databases">
        <title>Draft genome sequence of Jiangella sp. GTF31.</title>
        <authorList>
            <person name="Sahin N."/>
            <person name="Ay H."/>
            <person name="Saygin H."/>
        </authorList>
    </citation>
    <scope>NUCLEOTIDE SEQUENCE [LARGE SCALE GENOMIC DNA]</scope>
    <source>
        <strain evidence="2 3">GTF31</strain>
    </source>
</reference>
<keyword evidence="2" id="KW-0808">Transferase</keyword>
<keyword evidence="3" id="KW-1185">Reference proteome</keyword>